<dbReference type="InterPro" id="IPR002078">
    <property type="entry name" value="Sigma_54_int"/>
</dbReference>
<dbReference type="Pfam" id="PF05226">
    <property type="entry name" value="CHASE2"/>
    <property type="match status" value="1"/>
</dbReference>
<organism evidence="5">
    <name type="scientific">Vecturithrix granuli</name>
    <dbReference type="NCBI Taxonomy" id="1499967"/>
    <lineage>
        <taxon>Bacteria</taxon>
        <taxon>Candidatus Moduliflexota</taxon>
        <taxon>Candidatus Vecturitrichia</taxon>
        <taxon>Candidatus Vecturitrichales</taxon>
        <taxon>Candidatus Vecturitrichaceae</taxon>
        <taxon>Candidatus Vecturithrix</taxon>
    </lineage>
</organism>
<sequence>MKRLIAFFLGIFSALVMIGIHYSTIPPLSQFLKKIELQSLDYRMKYAKKVPDLSDAIKIVLVNDATNLSDKLAAFTRLITTVQEGALKPKVIGFNYRFDASEHEELISIASTAGNIYYGYSFQFQVEEESPNQDILPFRLEITNIGDDNSNVFEAQQVQLPSHKYLTTARGIGFVNTLPDVDGVFRRIPLFLRYQGNWYGSLSLLIAMEYLDVGSVDMTFYPGQYVEITKIDGTFMKIPVNQYGEMLIDFAYGSDKKNGVPFEIFSMENDVLAYQEQILNGVIPESLRSLQGAIVLVGSGGRYPIPLSASYPLIGIHANFINTILTNQFIRDLSPVFFVGVLVLLGMLTGLACGIHRWWIKILLGLLLAGCYVAVAFGVFYQFKLLLPILPVLLTICLTTLIAGIVVRHPAQPKTAKSQAQPIKEKKRKIKAAPDDVVELENTLIEIREDLDRKSIRLRSKIEEVRILQEQAESNHYDYSRQVVSLQKEIRAREIEIKGLIAKEEELRRQFENLPFNVPDVVQSRYNPEAIVQLFAPYGFVTNNDYILRTLARAEKLGKTSVALLIQGEPGTGKKLLAHIIRQLSSRHNRPMLEVICAGDMDLLEDDLFGHRKGAFPGADEHRMGFFRKVDEGTLVLEEIGNLSMEIQTRLIQTARGKAVRPLGEDLGFSVDVRIIATTSHNLQDLVAKGLFREDLYHYFSVFPLYLLPLRERKEDIPMLVNHFIAKYNLIHSKIVERASDDALNLLFQHQWPGNIIELEKVIERAIAEVNPGERELAAKNISFEEANLNSGITDPGMLNYLLALMDSQRELPAYQPLREKVLAEIQRLYCVRLLRLHQGNVKNASIDAGLKPETFKKMLSELMIDPEHYHY</sequence>
<dbReference type="SUPFAM" id="SSF52540">
    <property type="entry name" value="P-loop containing nucleoside triphosphate hydrolases"/>
    <property type="match status" value="1"/>
</dbReference>
<dbReference type="Pfam" id="PF00158">
    <property type="entry name" value="Sigma54_activat"/>
    <property type="match status" value="1"/>
</dbReference>
<dbReference type="eggNOG" id="COG2204">
    <property type="taxonomic scope" value="Bacteria"/>
</dbReference>
<feature type="domain" description="Sigma-54 factor interaction" evidence="4">
    <location>
        <begin position="540"/>
        <end position="768"/>
    </location>
</feature>
<reference evidence="5" key="1">
    <citation type="journal article" date="2015" name="PeerJ">
        <title>First genomic representation of candidate bacterial phylum KSB3 points to enhanced environmental sensing as a trigger of wastewater bulking.</title>
        <authorList>
            <person name="Sekiguchi Y."/>
            <person name="Ohashi A."/>
            <person name="Parks D.H."/>
            <person name="Yamauchi T."/>
            <person name="Tyson G.W."/>
            <person name="Hugenholtz P."/>
        </authorList>
    </citation>
    <scope>NUCLEOTIDE SEQUENCE [LARGE SCALE GENOMIC DNA]</scope>
</reference>
<keyword evidence="1" id="KW-0547">Nucleotide-binding</keyword>
<protein>
    <submittedName>
        <fullName evidence="5">Sigma 54 response regulator</fullName>
    </submittedName>
</protein>
<dbReference type="SMART" id="SM00382">
    <property type="entry name" value="AAA"/>
    <property type="match status" value="1"/>
</dbReference>
<dbReference type="Pfam" id="PF25601">
    <property type="entry name" value="AAA_lid_14"/>
    <property type="match status" value="1"/>
</dbReference>
<keyword evidence="2" id="KW-0067">ATP-binding</keyword>
<keyword evidence="3" id="KW-0472">Membrane</keyword>
<feature type="transmembrane region" description="Helical" evidence="3">
    <location>
        <begin position="389"/>
        <end position="407"/>
    </location>
</feature>
<evidence type="ECO:0000256" key="1">
    <source>
        <dbReference type="ARBA" id="ARBA00022741"/>
    </source>
</evidence>
<gene>
    <name evidence="5" type="ORF">U27_04264</name>
</gene>
<dbReference type="GO" id="GO:0005524">
    <property type="term" value="F:ATP binding"/>
    <property type="evidence" value="ECO:0007669"/>
    <property type="project" value="UniProtKB-KW"/>
</dbReference>
<dbReference type="GO" id="GO:0006355">
    <property type="term" value="P:regulation of DNA-templated transcription"/>
    <property type="evidence" value="ECO:0007669"/>
    <property type="project" value="InterPro"/>
</dbReference>
<evidence type="ECO:0000259" key="4">
    <source>
        <dbReference type="PROSITE" id="PS50045"/>
    </source>
</evidence>
<keyword evidence="3" id="KW-0812">Transmembrane</keyword>
<evidence type="ECO:0000256" key="3">
    <source>
        <dbReference type="SAM" id="Phobius"/>
    </source>
</evidence>
<evidence type="ECO:0000313" key="5">
    <source>
        <dbReference type="EMBL" id="GAK57299.1"/>
    </source>
</evidence>
<dbReference type="InterPro" id="IPR003593">
    <property type="entry name" value="AAA+_ATPase"/>
</dbReference>
<dbReference type="AlphaFoldDB" id="A0A081BY94"/>
<dbReference type="HOGENOM" id="CLU_015761_0_0_0"/>
<dbReference type="PANTHER" id="PTHR32071">
    <property type="entry name" value="TRANSCRIPTIONAL REGULATORY PROTEIN"/>
    <property type="match status" value="1"/>
</dbReference>
<dbReference type="EMBL" id="DF820465">
    <property type="protein sequence ID" value="GAK57299.1"/>
    <property type="molecule type" value="Genomic_DNA"/>
</dbReference>
<dbReference type="InterPro" id="IPR027417">
    <property type="entry name" value="P-loop_NTPase"/>
</dbReference>
<dbReference type="InterPro" id="IPR007890">
    <property type="entry name" value="CHASE2"/>
</dbReference>
<dbReference type="Gene3D" id="1.10.8.60">
    <property type="match status" value="1"/>
</dbReference>
<name>A0A081BY94_VECG1</name>
<evidence type="ECO:0000256" key="2">
    <source>
        <dbReference type="ARBA" id="ARBA00022840"/>
    </source>
</evidence>
<keyword evidence="3" id="KW-1133">Transmembrane helix</keyword>
<dbReference type="CDD" id="cd00009">
    <property type="entry name" value="AAA"/>
    <property type="match status" value="1"/>
</dbReference>
<accession>A0A081BY94</accession>
<feature type="transmembrane region" description="Helical" evidence="3">
    <location>
        <begin position="336"/>
        <end position="355"/>
    </location>
</feature>
<keyword evidence="6" id="KW-1185">Reference proteome</keyword>
<proteinExistence type="predicted"/>
<dbReference type="InterPro" id="IPR058031">
    <property type="entry name" value="AAA_lid_NorR"/>
</dbReference>
<evidence type="ECO:0000313" key="6">
    <source>
        <dbReference type="Proteomes" id="UP000030661"/>
    </source>
</evidence>
<feature type="transmembrane region" description="Helical" evidence="3">
    <location>
        <begin position="362"/>
        <end position="383"/>
    </location>
</feature>
<dbReference type="PROSITE" id="PS50045">
    <property type="entry name" value="SIGMA54_INTERACT_4"/>
    <property type="match status" value="1"/>
</dbReference>
<dbReference type="SMART" id="SM01080">
    <property type="entry name" value="CHASE2"/>
    <property type="match status" value="1"/>
</dbReference>
<dbReference type="Proteomes" id="UP000030661">
    <property type="component" value="Unassembled WGS sequence"/>
</dbReference>
<dbReference type="Gene3D" id="3.40.50.300">
    <property type="entry name" value="P-loop containing nucleotide triphosphate hydrolases"/>
    <property type="match status" value="1"/>
</dbReference>
<dbReference type="STRING" id="1499967.U27_04264"/>